<evidence type="ECO:0000313" key="2">
    <source>
        <dbReference type="Proteomes" id="UP000094329"/>
    </source>
</evidence>
<accession>A0ABX3A437</accession>
<reference evidence="1 2" key="1">
    <citation type="submission" date="2016-08" db="EMBL/GenBank/DDBJ databases">
        <title>Draft genome sequence of Candidatus Piscirickettsia litoralis, from seawater.</title>
        <authorList>
            <person name="Wan X."/>
            <person name="Lee A.J."/>
            <person name="Hou S."/>
            <person name="Donachie S.P."/>
        </authorList>
    </citation>
    <scope>NUCLEOTIDE SEQUENCE [LARGE SCALE GENOMIC DNA]</scope>
    <source>
        <strain evidence="1 2">Y2</strain>
    </source>
</reference>
<protein>
    <submittedName>
        <fullName evidence="1">Uncharacterized protein</fullName>
    </submittedName>
</protein>
<organism evidence="1 2">
    <name type="scientific">Piscirickettsia litoralis</name>
    <dbReference type="NCBI Taxonomy" id="1891921"/>
    <lineage>
        <taxon>Bacteria</taxon>
        <taxon>Pseudomonadati</taxon>
        <taxon>Pseudomonadota</taxon>
        <taxon>Gammaproteobacteria</taxon>
        <taxon>Thiotrichales</taxon>
        <taxon>Piscirickettsiaceae</taxon>
        <taxon>Piscirickettsia</taxon>
    </lineage>
</organism>
<gene>
    <name evidence="1" type="ORF">BGC07_05035</name>
</gene>
<dbReference type="Proteomes" id="UP000094329">
    <property type="component" value="Unassembled WGS sequence"/>
</dbReference>
<proteinExistence type="predicted"/>
<name>A0ABX3A437_9GAMM</name>
<dbReference type="EMBL" id="MDTU01000001">
    <property type="protein sequence ID" value="ODN42413.1"/>
    <property type="molecule type" value="Genomic_DNA"/>
</dbReference>
<comment type="caution">
    <text evidence="1">The sequence shown here is derived from an EMBL/GenBank/DDBJ whole genome shotgun (WGS) entry which is preliminary data.</text>
</comment>
<keyword evidence="2" id="KW-1185">Reference proteome</keyword>
<sequence length="171" mass="19751">MESGCNGWKKWGAVQVSLLSLKLIYTLGLKKSKPIKILANINWSDLEDVFSEFKGLVGNFKKQSDLLLSFGGEEKVNISESEDDFILVDFSKNKSLVQQLNQALTCWLLAADEKLIEPWHRVVKRDVLLQESKIEEIDDWQMVNPMDSTLFHHQHYGYSNEQVERTAIEYE</sequence>
<dbReference type="RefSeq" id="WP_069312210.1">
    <property type="nucleotide sequence ID" value="NZ_MDTU01000001.1"/>
</dbReference>
<evidence type="ECO:0000313" key="1">
    <source>
        <dbReference type="EMBL" id="ODN42413.1"/>
    </source>
</evidence>